<sequence length="102" mass="11137">MLRSCWALNGRRSIGAQCWAVKLATGSLRDNVAPVQPHVERERNSQHKAGALGYSSKPYSSLGYLGSKGYSSTATGVRSKSAFDKDVITPKVKKPKLRQEKS</sequence>
<evidence type="ECO:0000256" key="1">
    <source>
        <dbReference type="SAM" id="MobiDB-lite"/>
    </source>
</evidence>
<dbReference type="EnsemblMetazoa" id="ACOM027481-RA">
    <property type="protein sequence ID" value="ACOM027481-PA.1"/>
    <property type="gene ID" value="ACOM027481"/>
</dbReference>
<dbReference type="Proteomes" id="UP000075882">
    <property type="component" value="Unassembled WGS sequence"/>
</dbReference>
<proteinExistence type="predicted"/>
<dbReference type="AlphaFoldDB" id="A0A8W7P9B2"/>
<evidence type="ECO:0000313" key="2">
    <source>
        <dbReference type="EnsemblMetazoa" id="ACOM027481-PA.1"/>
    </source>
</evidence>
<organism evidence="2">
    <name type="scientific">Anopheles coluzzii</name>
    <name type="common">African malaria mosquito</name>
    <dbReference type="NCBI Taxonomy" id="1518534"/>
    <lineage>
        <taxon>Eukaryota</taxon>
        <taxon>Metazoa</taxon>
        <taxon>Ecdysozoa</taxon>
        <taxon>Arthropoda</taxon>
        <taxon>Hexapoda</taxon>
        <taxon>Insecta</taxon>
        <taxon>Pterygota</taxon>
        <taxon>Neoptera</taxon>
        <taxon>Endopterygota</taxon>
        <taxon>Diptera</taxon>
        <taxon>Nematocera</taxon>
        <taxon>Culicoidea</taxon>
        <taxon>Culicidae</taxon>
        <taxon>Anophelinae</taxon>
        <taxon>Anopheles</taxon>
    </lineage>
</organism>
<feature type="region of interest" description="Disordered" evidence="1">
    <location>
        <begin position="35"/>
        <end position="58"/>
    </location>
</feature>
<accession>A0A8W7P9B2</accession>
<name>A0A8W7P9B2_ANOCL</name>
<reference evidence="2" key="1">
    <citation type="submission" date="2022-08" db="UniProtKB">
        <authorList>
            <consortium name="EnsemblMetazoa"/>
        </authorList>
    </citation>
    <scope>IDENTIFICATION</scope>
</reference>
<protein>
    <submittedName>
        <fullName evidence="2">Uncharacterized protein</fullName>
    </submittedName>
</protein>